<evidence type="ECO:0000313" key="1">
    <source>
        <dbReference type="EMBL" id="GFT24040.1"/>
    </source>
</evidence>
<protein>
    <submittedName>
        <fullName evidence="1">Uncharacterized protein</fullName>
    </submittedName>
</protein>
<dbReference type="OrthoDB" id="6435801at2759"/>
<gene>
    <name evidence="1" type="primary">AVEN_186317_1</name>
    <name evidence="1" type="ORF">NPIL_13161</name>
</gene>
<sequence>MQSRRFRHVEYEIFLLQISKSVPHQTRPIAEWKSMGKEHLGTHYVQTIIYGGDLIACIRFKANSAEDLQEVRGIVKSSVSTGGVLELVGGGEFTVAFVRTPSSQI</sequence>
<dbReference type="EMBL" id="BMAW01106386">
    <property type="protein sequence ID" value="GFT24040.1"/>
    <property type="molecule type" value="Genomic_DNA"/>
</dbReference>
<proteinExistence type="predicted"/>
<dbReference type="AlphaFoldDB" id="A0A8X6NMS4"/>
<dbReference type="Proteomes" id="UP000887013">
    <property type="component" value="Unassembled WGS sequence"/>
</dbReference>
<organism evidence="1 2">
    <name type="scientific">Nephila pilipes</name>
    <name type="common">Giant wood spider</name>
    <name type="synonym">Nephila maculata</name>
    <dbReference type="NCBI Taxonomy" id="299642"/>
    <lineage>
        <taxon>Eukaryota</taxon>
        <taxon>Metazoa</taxon>
        <taxon>Ecdysozoa</taxon>
        <taxon>Arthropoda</taxon>
        <taxon>Chelicerata</taxon>
        <taxon>Arachnida</taxon>
        <taxon>Araneae</taxon>
        <taxon>Araneomorphae</taxon>
        <taxon>Entelegynae</taxon>
        <taxon>Araneoidea</taxon>
        <taxon>Nephilidae</taxon>
        <taxon>Nephila</taxon>
    </lineage>
</organism>
<reference evidence="1" key="1">
    <citation type="submission" date="2020-08" db="EMBL/GenBank/DDBJ databases">
        <title>Multicomponent nature underlies the extraordinary mechanical properties of spider dragline silk.</title>
        <authorList>
            <person name="Kono N."/>
            <person name="Nakamura H."/>
            <person name="Mori M."/>
            <person name="Yoshida Y."/>
            <person name="Ohtoshi R."/>
            <person name="Malay A.D."/>
            <person name="Moran D.A.P."/>
            <person name="Tomita M."/>
            <person name="Numata K."/>
            <person name="Arakawa K."/>
        </authorList>
    </citation>
    <scope>NUCLEOTIDE SEQUENCE</scope>
</reference>
<comment type="caution">
    <text evidence="1">The sequence shown here is derived from an EMBL/GenBank/DDBJ whole genome shotgun (WGS) entry which is preliminary data.</text>
</comment>
<evidence type="ECO:0000313" key="2">
    <source>
        <dbReference type="Proteomes" id="UP000887013"/>
    </source>
</evidence>
<name>A0A8X6NMS4_NEPPI</name>
<keyword evidence="2" id="KW-1185">Reference proteome</keyword>
<accession>A0A8X6NMS4</accession>